<gene>
    <name evidence="2" type="ordered locus">Igni_0795</name>
</gene>
<dbReference type="EMBL" id="CP000816">
    <property type="protein sequence ID" value="ABU81977.1"/>
    <property type="molecule type" value="Genomic_DNA"/>
</dbReference>
<dbReference type="RefSeq" id="WP_012122941.1">
    <property type="nucleotide sequence ID" value="NC_009776.1"/>
</dbReference>
<evidence type="ECO:0000313" key="2">
    <source>
        <dbReference type="EMBL" id="ABU81977.1"/>
    </source>
</evidence>
<dbReference type="Pfam" id="PF09341">
    <property type="entry name" value="Pcc1"/>
    <property type="match status" value="1"/>
</dbReference>
<proteinExistence type="inferred from homology"/>
<dbReference type="GeneID" id="5562702"/>
<dbReference type="eggNOG" id="arCOG04414">
    <property type="taxonomic scope" value="Archaea"/>
</dbReference>
<reference evidence="2 3" key="1">
    <citation type="journal article" date="2008" name="Genome Biol.">
        <title>A genomic analysis of the archaeal system Ignicoccus hospitalis-Nanoarchaeum equitans.</title>
        <authorList>
            <person name="Podar M."/>
            <person name="Anderson I."/>
            <person name="Makarova K.S."/>
            <person name="Elkins J.G."/>
            <person name="Ivanova N."/>
            <person name="Wall M.A."/>
            <person name="Lykidis A."/>
            <person name="Mavromatis K."/>
            <person name="Sun H."/>
            <person name="Hudson M.E."/>
            <person name="Chen W."/>
            <person name="Deciu C."/>
            <person name="Hutchison D."/>
            <person name="Eads J.R."/>
            <person name="Anderson A."/>
            <person name="Fernandes F."/>
            <person name="Szeto E."/>
            <person name="Lapidus A."/>
            <person name="Kyrpides N.C."/>
            <person name="Saier M.H.Jr."/>
            <person name="Richardson P.M."/>
            <person name="Rachel R."/>
            <person name="Huber H."/>
            <person name="Eisen J.A."/>
            <person name="Koonin E.V."/>
            <person name="Keller M."/>
            <person name="Stetter K.O."/>
        </authorList>
    </citation>
    <scope>NUCLEOTIDE SEQUENCE [LARGE SCALE GENOMIC DNA]</scope>
    <source>
        <strain evidence="3">KIN4/I / DSM 18386 / JCM 14125</strain>
    </source>
</reference>
<dbReference type="STRING" id="453591.Igni_0795"/>
<dbReference type="HOGENOM" id="CLU_2597652_0_0_2"/>
<evidence type="ECO:0008006" key="4">
    <source>
        <dbReference type="Google" id="ProtNLM"/>
    </source>
</evidence>
<keyword evidence="3" id="KW-1185">Reference proteome</keyword>
<evidence type="ECO:0000313" key="3">
    <source>
        <dbReference type="Proteomes" id="UP000000262"/>
    </source>
</evidence>
<organism evidence="2 3">
    <name type="scientific">Ignicoccus hospitalis (strain KIN4/I / DSM 18386 / JCM 14125)</name>
    <dbReference type="NCBI Taxonomy" id="453591"/>
    <lineage>
        <taxon>Archaea</taxon>
        <taxon>Thermoproteota</taxon>
        <taxon>Thermoprotei</taxon>
        <taxon>Desulfurococcales</taxon>
        <taxon>Desulfurococcaceae</taxon>
        <taxon>Ignicoccus</taxon>
    </lineage>
</organism>
<dbReference type="Proteomes" id="UP000000262">
    <property type="component" value="Chromosome"/>
</dbReference>
<accession>A8AAM5</accession>
<sequence>MWRGRAEIELDGPCSEAVLKALKREVLDPPSERRVRIYMTDNKITIEAEDLRALRATLNSFLYWIYAACESLSQLLSLP</sequence>
<dbReference type="AlphaFoldDB" id="A8AAM5"/>
<protein>
    <recommendedName>
        <fullName evidence="4">KEOPS complex Pcc1-like subunit</fullName>
    </recommendedName>
</protein>
<dbReference type="OrthoDB" id="381090at2157"/>
<comment type="similarity">
    <text evidence="1">Belongs to the CTAG/PCC1 family.</text>
</comment>
<name>A8AAM5_IGNH4</name>
<dbReference type="InterPro" id="IPR015419">
    <property type="entry name" value="CTAG/Pcc1"/>
</dbReference>
<dbReference type="Gene3D" id="3.30.310.50">
    <property type="entry name" value="Alpha-D-phosphohexomutase, C-terminal domain"/>
    <property type="match status" value="1"/>
</dbReference>
<evidence type="ECO:0000256" key="1">
    <source>
        <dbReference type="ARBA" id="ARBA00007073"/>
    </source>
</evidence>
<dbReference type="KEGG" id="iho:Igni_0795"/>
<dbReference type="NCBIfam" id="NF011470">
    <property type="entry name" value="PRK14887.1"/>
    <property type="match status" value="1"/>
</dbReference>